<evidence type="ECO:0000259" key="1">
    <source>
        <dbReference type="Pfam" id="PF10108"/>
    </source>
</evidence>
<gene>
    <name evidence="2" type="ORF">H5P28_05530</name>
</gene>
<protein>
    <recommendedName>
        <fullName evidence="1">Predicted 3'-5' exonuclease PolB-like domain-containing protein</fullName>
    </recommendedName>
</protein>
<comment type="caution">
    <text evidence="2">The sequence shown here is derived from an EMBL/GenBank/DDBJ whole genome shotgun (WGS) entry which is preliminary data.</text>
</comment>
<dbReference type="RefSeq" id="WP_185674719.1">
    <property type="nucleotide sequence ID" value="NZ_JACHVB010000014.1"/>
</dbReference>
<evidence type="ECO:0000313" key="2">
    <source>
        <dbReference type="EMBL" id="MBC2593719.1"/>
    </source>
</evidence>
<dbReference type="EMBL" id="JACHVB010000014">
    <property type="protein sequence ID" value="MBC2593719.1"/>
    <property type="molecule type" value="Genomic_DNA"/>
</dbReference>
<accession>A0A842HC15</accession>
<dbReference type="SUPFAM" id="SSF53098">
    <property type="entry name" value="Ribonuclease H-like"/>
    <property type="match status" value="1"/>
</dbReference>
<dbReference type="InterPro" id="IPR036397">
    <property type="entry name" value="RNaseH_sf"/>
</dbReference>
<dbReference type="Proteomes" id="UP000546464">
    <property type="component" value="Unassembled WGS sequence"/>
</dbReference>
<dbReference type="Pfam" id="PF10108">
    <property type="entry name" value="DNA_pol_B_exo2"/>
    <property type="match status" value="1"/>
</dbReference>
<proteinExistence type="predicted"/>
<dbReference type="AlphaFoldDB" id="A0A842HC15"/>
<dbReference type="InterPro" id="IPR019288">
    <property type="entry name" value="3'-5'_exonuclease_PolB-like"/>
</dbReference>
<organism evidence="2 3">
    <name type="scientific">Ruficoccus amylovorans</name>
    <dbReference type="NCBI Taxonomy" id="1804625"/>
    <lineage>
        <taxon>Bacteria</taxon>
        <taxon>Pseudomonadati</taxon>
        <taxon>Verrucomicrobiota</taxon>
        <taxon>Opitutia</taxon>
        <taxon>Puniceicoccales</taxon>
        <taxon>Cerasicoccaceae</taxon>
        <taxon>Ruficoccus</taxon>
    </lineage>
</organism>
<reference evidence="2 3" key="1">
    <citation type="submission" date="2020-07" db="EMBL/GenBank/DDBJ databases">
        <authorList>
            <person name="Feng X."/>
        </authorList>
    </citation>
    <scope>NUCLEOTIDE SEQUENCE [LARGE SCALE GENOMIC DNA]</scope>
    <source>
        <strain evidence="2 3">JCM31066</strain>
    </source>
</reference>
<name>A0A842HC15_9BACT</name>
<feature type="domain" description="Predicted 3'-5' exonuclease PolB-like" evidence="1">
    <location>
        <begin position="57"/>
        <end position="274"/>
    </location>
</feature>
<dbReference type="Gene3D" id="3.30.420.10">
    <property type="entry name" value="Ribonuclease H-like superfamily/Ribonuclease H"/>
    <property type="match status" value="1"/>
</dbReference>
<sequence length="288" mass="32179">MFKYVHPTIFSFDVEWIPDPKAAQMLYGVAYDPPHNTHDAFRKIWAESGATPENPRPWVKTALCRIVSICGIFREAGAAGGVSLKLVSMPADTSDPAKCAEPRILEMFLKAVGGSKPQLVGFNSVNADVPIIVQRAIIHGLDSHGFAKRPEKPWEGIDYFSNAGDFHVDLAHGLARGVNTPRLHEIATLSGIPGKIDAAGDQVWDLYLRGHVDQIVDYNECDAFTTHLLWARMAHFAGLLDKKAYETEQRAVRELLEECASQGKDHLRTYLHKWDELQEMMRGQYPNS</sequence>
<keyword evidence="3" id="KW-1185">Reference proteome</keyword>
<dbReference type="GO" id="GO:0003676">
    <property type="term" value="F:nucleic acid binding"/>
    <property type="evidence" value="ECO:0007669"/>
    <property type="project" value="InterPro"/>
</dbReference>
<evidence type="ECO:0000313" key="3">
    <source>
        <dbReference type="Proteomes" id="UP000546464"/>
    </source>
</evidence>
<dbReference type="InterPro" id="IPR012337">
    <property type="entry name" value="RNaseH-like_sf"/>
</dbReference>